<comment type="catalytic activity">
    <reaction evidence="28">
        <text>octan-3-one + NADPH + O2 + H(+) = ethyl hexanoate + NADP(+) + H2O</text>
        <dbReference type="Rhea" id="RHEA:54856"/>
        <dbReference type="ChEBI" id="CHEBI:15377"/>
        <dbReference type="ChEBI" id="CHEBI:15378"/>
        <dbReference type="ChEBI" id="CHEBI:15379"/>
        <dbReference type="ChEBI" id="CHEBI:57783"/>
        <dbReference type="ChEBI" id="CHEBI:58349"/>
        <dbReference type="ChEBI" id="CHEBI:80946"/>
        <dbReference type="ChEBI" id="CHEBI:86055"/>
    </reaction>
    <physiologicalReaction direction="left-to-right" evidence="28">
        <dbReference type="Rhea" id="RHEA:54857"/>
    </physiologicalReaction>
</comment>
<comment type="catalytic activity">
    <reaction evidence="26">
        <text>hypotaurine + NADPH + O2 + H(+) = taurine + NADP(+) + H2O</text>
        <dbReference type="Rhea" id="RHEA:69819"/>
        <dbReference type="ChEBI" id="CHEBI:15377"/>
        <dbReference type="ChEBI" id="CHEBI:15378"/>
        <dbReference type="ChEBI" id="CHEBI:15379"/>
        <dbReference type="ChEBI" id="CHEBI:57783"/>
        <dbReference type="ChEBI" id="CHEBI:57853"/>
        <dbReference type="ChEBI" id="CHEBI:58349"/>
        <dbReference type="ChEBI" id="CHEBI:507393"/>
        <dbReference type="EC" id="1.14.13.8"/>
    </reaction>
    <physiologicalReaction direction="left-to-right" evidence="26">
        <dbReference type="Rhea" id="RHEA:69820"/>
    </physiologicalReaction>
</comment>
<reference evidence="35" key="1">
    <citation type="journal article" date="2008" name="Nat. Genet.">
        <title>The Pristionchus pacificus genome provides a unique perspective on nematode lifestyle and parasitism.</title>
        <authorList>
            <person name="Dieterich C."/>
            <person name="Clifton S.W."/>
            <person name="Schuster L.N."/>
            <person name="Chinwalla A."/>
            <person name="Delehaunty K."/>
            <person name="Dinkelacker I."/>
            <person name="Fulton L."/>
            <person name="Fulton R."/>
            <person name="Godfrey J."/>
            <person name="Minx P."/>
            <person name="Mitreva M."/>
            <person name="Roeseler W."/>
            <person name="Tian H."/>
            <person name="Witte H."/>
            <person name="Yang S.P."/>
            <person name="Wilson R.K."/>
            <person name="Sommer R.J."/>
        </authorList>
    </citation>
    <scope>NUCLEOTIDE SEQUENCE [LARGE SCALE GENOMIC DNA]</scope>
    <source>
        <strain evidence="35">PS312</strain>
    </source>
</reference>
<keyword evidence="9" id="KW-0256">Endoplasmic reticulum</keyword>
<gene>
    <name evidence="34" type="primary">WBGene00111496</name>
</gene>
<keyword evidence="35" id="KW-1185">Reference proteome</keyword>
<evidence type="ECO:0000256" key="13">
    <source>
        <dbReference type="ARBA" id="ARBA00022989"/>
    </source>
</evidence>
<evidence type="ECO:0000256" key="5">
    <source>
        <dbReference type="ARBA" id="ARBA00022481"/>
    </source>
</evidence>
<evidence type="ECO:0000256" key="30">
    <source>
        <dbReference type="ARBA" id="ARBA00048990"/>
    </source>
</evidence>
<dbReference type="PRINTS" id="PR01125">
    <property type="entry name" value="FMOXYGENASE5"/>
</dbReference>
<comment type="catalytic activity">
    <reaction evidence="32">
        <text>octan-3-one + NADPH + O2 + H(+) = pentyl propanoate + NADP(+) + H2O</text>
        <dbReference type="Rhea" id="RHEA:54840"/>
        <dbReference type="ChEBI" id="CHEBI:15377"/>
        <dbReference type="ChEBI" id="CHEBI:15378"/>
        <dbReference type="ChEBI" id="CHEBI:15379"/>
        <dbReference type="ChEBI" id="CHEBI:57783"/>
        <dbReference type="ChEBI" id="CHEBI:58349"/>
        <dbReference type="ChEBI" id="CHEBI:80946"/>
        <dbReference type="ChEBI" id="CHEBI:87373"/>
    </reaction>
    <physiologicalReaction direction="left-to-right" evidence="32">
        <dbReference type="Rhea" id="RHEA:54841"/>
    </physiologicalReaction>
</comment>
<keyword evidence="14 33" id="KW-0560">Oxidoreductase</keyword>
<keyword evidence="8" id="KW-0812">Transmembrane</keyword>
<evidence type="ECO:0000256" key="20">
    <source>
        <dbReference type="ARBA" id="ARBA00047338"/>
    </source>
</evidence>
<evidence type="ECO:0000256" key="16">
    <source>
        <dbReference type="ARBA" id="ARBA00023098"/>
    </source>
</evidence>
<accession>A0A8R1YN28</accession>
<dbReference type="EnsemblMetazoa" id="PPA21942.1">
    <property type="protein sequence ID" value="PPA21942.1"/>
    <property type="gene ID" value="WBGene00111496"/>
</dbReference>
<dbReference type="FunFam" id="3.50.50.60:FF:000608">
    <property type="entry name" value="Flavin-containing monooxygenase"/>
    <property type="match status" value="2"/>
</dbReference>
<evidence type="ECO:0000256" key="7">
    <source>
        <dbReference type="ARBA" id="ARBA00022630"/>
    </source>
</evidence>
<evidence type="ECO:0000256" key="26">
    <source>
        <dbReference type="ARBA" id="ARBA00048041"/>
    </source>
</evidence>
<keyword evidence="15 33" id="KW-0503">Monooxygenase</keyword>
<evidence type="ECO:0000313" key="35">
    <source>
        <dbReference type="Proteomes" id="UP000005239"/>
    </source>
</evidence>
<evidence type="ECO:0000256" key="17">
    <source>
        <dbReference type="ARBA" id="ARBA00023136"/>
    </source>
</evidence>
<evidence type="ECO:0000256" key="33">
    <source>
        <dbReference type="RuleBase" id="RU361177"/>
    </source>
</evidence>
<evidence type="ECO:0000256" key="28">
    <source>
        <dbReference type="ARBA" id="ARBA00048459"/>
    </source>
</evidence>
<dbReference type="InterPro" id="IPR036188">
    <property type="entry name" value="FAD/NAD-bd_sf"/>
</dbReference>
<proteinExistence type="inferred from homology"/>
<organism evidence="34 35">
    <name type="scientific">Pristionchus pacificus</name>
    <name type="common">Parasitic nematode worm</name>
    <dbReference type="NCBI Taxonomy" id="54126"/>
    <lineage>
        <taxon>Eukaryota</taxon>
        <taxon>Metazoa</taxon>
        <taxon>Ecdysozoa</taxon>
        <taxon>Nematoda</taxon>
        <taxon>Chromadorea</taxon>
        <taxon>Rhabditida</taxon>
        <taxon>Rhabditina</taxon>
        <taxon>Diplogasteromorpha</taxon>
        <taxon>Diplogasteroidea</taxon>
        <taxon>Neodiplogasteridae</taxon>
        <taxon>Pristionchus</taxon>
    </lineage>
</organism>
<dbReference type="InterPro" id="IPR002257">
    <property type="entry name" value="Flavin_mOase_5"/>
</dbReference>
<evidence type="ECO:0000256" key="10">
    <source>
        <dbReference type="ARBA" id="ARBA00022827"/>
    </source>
</evidence>
<evidence type="ECO:0000256" key="25">
    <source>
        <dbReference type="ARBA" id="ARBA00047977"/>
    </source>
</evidence>
<evidence type="ECO:0000256" key="2">
    <source>
        <dbReference type="ARBA" id="ARBA00004389"/>
    </source>
</evidence>
<keyword evidence="11" id="KW-0492">Microsome</keyword>
<evidence type="ECO:0000256" key="22">
    <source>
        <dbReference type="ARBA" id="ARBA00047574"/>
    </source>
</evidence>
<name>A0A2A6BCC3_PRIPA</name>
<comment type="catalytic activity">
    <reaction evidence="31">
        <text>N,N-dimethylaniline + NADPH + O2 + H(+) = N,N-dimethylaniline N-oxide + NADP(+) + H2O</text>
        <dbReference type="Rhea" id="RHEA:24468"/>
        <dbReference type="ChEBI" id="CHEBI:15377"/>
        <dbReference type="ChEBI" id="CHEBI:15378"/>
        <dbReference type="ChEBI" id="CHEBI:15379"/>
        <dbReference type="ChEBI" id="CHEBI:16269"/>
        <dbReference type="ChEBI" id="CHEBI:17735"/>
        <dbReference type="ChEBI" id="CHEBI:57783"/>
        <dbReference type="ChEBI" id="CHEBI:58349"/>
        <dbReference type="EC" id="1.14.13.8"/>
    </reaction>
    <physiologicalReaction direction="left-to-right" evidence="31">
        <dbReference type="Rhea" id="RHEA:24469"/>
    </physiologicalReaction>
</comment>
<accession>A0A2A6BCC3</accession>
<evidence type="ECO:0000256" key="18">
    <source>
        <dbReference type="ARBA" id="ARBA00045722"/>
    </source>
</evidence>
<dbReference type="FunFam" id="3.50.50.60:FF:000023">
    <property type="entry name" value="Dimethylaniline monooxygenase [N-oxide-forming]"/>
    <property type="match status" value="2"/>
</dbReference>
<evidence type="ECO:0000256" key="15">
    <source>
        <dbReference type="ARBA" id="ARBA00023033"/>
    </source>
</evidence>
<comment type="catalytic activity">
    <reaction evidence="29">
        <text>(2E)-geranial + NADPH + O2 + H(+) = (1E)-2,6-dimethylhepta-1,5-dien-1-yl formate + NADP(+) + H2O</text>
        <dbReference type="Rhea" id="RHEA:54860"/>
        <dbReference type="ChEBI" id="CHEBI:15377"/>
        <dbReference type="ChEBI" id="CHEBI:15378"/>
        <dbReference type="ChEBI" id="CHEBI:15379"/>
        <dbReference type="ChEBI" id="CHEBI:16980"/>
        <dbReference type="ChEBI" id="CHEBI:57783"/>
        <dbReference type="ChEBI" id="CHEBI:58349"/>
        <dbReference type="ChEBI" id="CHEBI:138375"/>
    </reaction>
    <physiologicalReaction direction="left-to-right" evidence="29">
        <dbReference type="Rhea" id="RHEA:54861"/>
    </physiologicalReaction>
</comment>
<dbReference type="OrthoDB" id="66881at2759"/>
<dbReference type="SUPFAM" id="SSF51905">
    <property type="entry name" value="FAD/NAD(P)-binding domain"/>
    <property type="match status" value="4"/>
</dbReference>
<evidence type="ECO:0000256" key="3">
    <source>
        <dbReference type="ARBA" id="ARBA00004524"/>
    </source>
</evidence>
<keyword evidence="7 33" id="KW-0285">Flavoprotein</keyword>
<comment type="catalytic activity">
    <reaction evidence="20">
        <text>hypotaurine + NADH + O2 + H(+) = taurine + NAD(+) + H2O</text>
        <dbReference type="Rhea" id="RHEA:74111"/>
        <dbReference type="ChEBI" id="CHEBI:15377"/>
        <dbReference type="ChEBI" id="CHEBI:15378"/>
        <dbReference type="ChEBI" id="CHEBI:15379"/>
        <dbReference type="ChEBI" id="CHEBI:57540"/>
        <dbReference type="ChEBI" id="CHEBI:57853"/>
        <dbReference type="ChEBI" id="CHEBI:57945"/>
        <dbReference type="ChEBI" id="CHEBI:507393"/>
        <dbReference type="EC" id="1.14.13.8"/>
    </reaction>
    <physiologicalReaction direction="left-to-right" evidence="20">
        <dbReference type="Rhea" id="RHEA:74112"/>
    </physiologicalReaction>
</comment>
<dbReference type="GO" id="GO:0016174">
    <property type="term" value="F:NAD(P)H oxidase H2O2-forming activity"/>
    <property type="evidence" value="ECO:0007669"/>
    <property type="project" value="UniProtKB-EC"/>
</dbReference>
<comment type="catalytic activity">
    <reaction evidence="23">
        <text>sulcatone + NADPH + O2 + H(+) = 4-methylpent-3-en-1-yl acetate + NADP(+) + H2O</text>
        <dbReference type="Rhea" id="RHEA:54864"/>
        <dbReference type="ChEBI" id="CHEBI:15377"/>
        <dbReference type="ChEBI" id="CHEBI:15378"/>
        <dbReference type="ChEBI" id="CHEBI:15379"/>
        <dbReference type="ChEBI" id="CHEBI:16310"/>
        <dbReference type="ChEBI" id="CHEBI:57783"/>
        <dbReference type="ChEBI" id="CHEBI:58349"/>
        <dbReference type="ChEBI" id="CHEBI:138373"/>
    </reaction>
    <physiologicalReaction direction="left-to-right" evidence="23">
        <dbReference type="Rhea" id="RHEA:54865"/>
    </physiologicalReaction>
</comment>
<comment type="function">
    <text evidence="19">Broad spectrum monooxygenase that catalyzes the oxygenation of a wide variety of nitrogen- and sulfur-containing compounds including xenobiotics. Catalyzes the S-oxygenation of hypotaurine to produce taurine, an organic osmolyte involved in cell volume regulation as well as a variety of cytoprotective and developmental processes. In vitro, catalyzes the N-oxygenation of trimethylamine (TMA) to produce trimethylamine N-oxide (TMAO) and could therefore participate to the detoxification of this compound that is generated by the action of gut microbiota from dietary precursors such as choline, choline containing compounds, betaine or L-carnitine.</text>
</comment>
<comment type="catalytic activity">
    <reaction evidence="24">
        <text>NADPH + O2 + H(+) = H2O2 + NADP(+)</text>
        <dbReference type="Rhea" id="RHEA:11260"/>
        <dbReference type="ChEBI" id="CHEBI:15378"/>
        <dbReference type="ChEBI" id="CHEBI:15379"/>
        <dbReference type="ChEBI" id="CHEBI:16240"/>
        <dbReference type="ChEBI" id="CHEBI:57783"/>
        <dbReference type="ChEBI" id="CHEBI:58349"/>
        <dbReference type="EC" id="1.6.3.1"/>
    </reaction>
    <physiologicalReaction direction="left-to-right" evidence="24">
        <dbReference type="Rhea" id="RHEA:11261"/>
    </physiologicalReaction>
</comment>
<dbReference type="GO" id="GO:0004497">
    <property type="term" value="F:monooxygenase activity"/>
    <property type="evidence" value="ECO:0000318"/>
    <property type="project" value="GO_Central"/>
</dbReference>
<comment type="catalytic activity">
    <reaction evidence="22">
        <text>heptan-2-one + NADPH + O2 + H(+) = pentyl acetate + NADP(+) + H2O</text>
        <dbReference type="Rhea" id="RHEA:54836"/>
        <dbReference type="ChEBI" id="CHEBI:5672"/>
        <dbReference type="ChEBI" id="CHEBI:15377"/>
        <dbReference type="ChEBI" id="CHEBI:15378"/>
        <dbReference type="ChEBI" id="CHEBI:15379"/>
        <dbReference type="ChEBI" id="CHEBI:57783"/>
        <dbReference type="ChEBI" id="CHEBI:58349"/>
        <dbReference type="ChEBI" id="CHEBI:87362"/>
    </reaction>
    <physiologicalReaction direction="left-to-right" evidence="22">
        <dbReference type="Rhea" id="RHEA:54837"/>
    </physiologicalReaction>
</comment>
<dbReference type="GO" id="GO:0050660">
    <property type="term" value="F:flavin adenine dinucleotide binding"/>
    <property type="evidence" value="ECO:0007669"/>
    <property type="project" value="InterPro"/>
</dbReference>
<evidence type="ECO:0000256" key="1">
    <source>
        <dbReference type="ARBA" id="ARBA00001974"/>
    </source>
</evidence>
<comment type="subcellular location">
    <subcellularLocation>
        <location evidence="2">Endoplasmic reticulum membrane</location>
        <topology evidence="2">Single-pass membrane protein</topology>
    </subcellularLocation>
    <subcellularLocation>
        <location evidence="3">Microsome membrane</location>
    </subcellularLocation>
</comment>
<dbReference type="Pfam" id="PF00743">
    <property type="entry name" value="FMO-like"/>
    <property type="match status" value="3"/>
</dbReference>
<comment type="catalytic activity">
    <reaction evidence="21">
        <text>hexan-3-one + NADPH + O2 + H(+) = propyl propanoate + NADP(+) + H2O</text>
        <dbReference type="Rhea" id="RHEA:54848"/>
        <dbReference type="ChEBI" id="CHEBI:15377"/>
        <dbReference type="ChEBI" id="CHEBI:15378"/>
        <dbReference type="ChEBI" id="CHEBI:15379"/>
        <dbReference type="ChEBI" id="CHEBI:57783"/>
        <dbReference type="ChEBI" id="CHEBI:58349"/>
        <dbReference type="ChEBI" id="CHEBI:89828"/>
        <dbReference type="ChEBI" id="CHEBI:89891"/>
    </reaction>
    <physiologicalReaction direction="left-to-right" evidence="21">
        <dbReference type="Rhea" id="RHEA:54849"/>
    </physiologicalReaction>
</comment>
<dbReference type="PRINTS" id="PR00370">
    <property type="entry name" value="FMOXYGENASE"/>
</dbReference>
<evidence type="ECO:0000256" key="27">
    <source>
        <dbReference type="ARBA" id="ARBA00048088"/>
    </source>
</evidence>
<dbReference type="InterPro" id="IPR050346">
    <property type="entry name" value="FMO-like"/>
</dbReference>
<evidence type="ECO:0000256" key="21">
    <source>
        <dbReference type="ARBA" id="ARBA00047426"/>
    </source>
</evidence>
<comment type="function">
    <text evidence="18">Acts as a Baeyer-Villiger monooxygenase on a broad range of substrates. Catalyzes the insertion of an oxygen atom into a carbon-carbon bond adjacent to a carbonyl, which converts ketones to esters. Active on diverse carbonyl compounds, whereas soft nucleophiles are mostly non- or poorly reactive. In contrast with other forms of FMO it is non- or poorly active on 'classical' substrates such as drugs, pesticides, and dietary components containing soft nucleophilic heteroatoms. Able to oxidize drug molecules bearing a carbonyl group on an aliphatic chain, such as nabumetone and pentoxifylline. Also, in the absence of substrates, shows slow but yet significant NADPH oxidase activity. Acts as a positive modulator of cholesterol biosynthesis as well as glucose homeostasis, promoting metabolic aging via pleiotropic effects.</text>
</comment>
<evidence type="ECO:0000256" key="6">
    <source>
        <dbReference type="ARBA" id="ARBA00022553"/>
    </source>
</evidence>
<keyword evidence="12" id="KW-0521">NADP</keyword>
<dbReference type="InterPro" id="IPR020946">
    <property type="entry name" value="Flavin_mOase-like"/>
</dbReference>
<dbReference type="PANTHER" id="PTHR23023">
    <property type="entry name" value="DIMETHYLANILINE MONOOXYGENASE"/>
    <property type="match status" value="1"/>
</dbReference>
<evidence type="ECO:0000256" key="11">
    <source>
        <dbReference type="ARBA" id="ARBA00022848"/>
    </source>
</evidence>
<dbReference type="GO" id="GO:0034899">
    <property type="term" value="F:trimethylamine monooxygenase activity"/>
    <property type="evidence" value="ECO:0007669"/>
    <property type="project" value="UniProtKB-EC"/>
</dbReference>
<evidence type="ECO:0000256" key="31">
    <source>
        <dbReference type="ARBA" id="ARBA00049443"/>
    </source>
</evidence>
<keyword evidence="16" id="KW-0443">Lipid metabolism</keyword>
<evidence type="ECO:0000313" key="34">
    <source>
        <dbReference type="EnsemblMetazoa" id="PPA21942.1"/>
    </source>
</evidence>
<evidence type="ECO:0000256" key="9">
    <source>
        <dbReference type="ARBA" id="ARBA00022824"/>
    </source>
</evidence>
<keyword evidence="17" id="KW-0472">Membrane</keyword>
<dbReference type="GO" id="GO:0006629">
    <property type="term" value="P:lipid metabolic process"/>
    <property type="evidence" value="ECO:0007669"/>
    <property type="project" value="UniProtKB-KW"/>
</dbReference>
<evidence type="ECO:0000256" key="12">
    <source>
        <dbReference type="ARBA" id="ARBA00022857"/>
    </source>
</evidence>
<comment type="cofactor">
    <cofactor evidence="1 33">
        <name>FAD</name>
        <dbReference type="ChEBI" id="CHEBI:57692"/>
    </cofactor>
</comment>
<dbReference type="InterPro" id="IPR000960">
    <property type="entry name" value="Flavin_mOase"/>
</dbReference>
<protein>
    <recommendedName>
        <fullName evidence="33">Flavin-containing monooxygenase</fullName>
        <ecNumber evidence="33">1.-.-.-</ecNumber>
    </recommendedName>
</protein>
<dbReference type="GO" id="GO:0050661">
    <property type="term" value="F:NADP binding"/>
    <property type="evidence" value="ECO:0007669"/>
    <property type="project" value="InterPro"/>
</dbReference>
<evidence type="ECO:0000256" key="8">
    <source>
        <dbReference type="ARBA" id="ARBA00022692"/>
    </source>
</evidence>
<dbReference type="GO" id="GO:0004499">
    <property type="term" value="F:N,N-dimethylaniline monooxygenase activity"/>
    <property type="evidence" value="ECO:0007669"/>
    <property type="project" value="InterPro"/>
</dbReference>
<evidence type="ECO:0000256" key="4">
    <source>
        <dbReference type="ARBA" id="ARBA00009183"/>
    </source>
</evidence>
<evidence type="ECO:0000256" key="23">
    <source>
        <dbReference type="ARBA" id="ARBA00047855"/>
    </source>
</evidence>
<evidence type="ECO:0000256" key="19">
    <source>
        <dbReference type="ARBA" id="ARBA00045957"/>
    </source>
</evidence>
<evidence type="ECO:0000256" key="24">
    <source>
        <dbReference type="ARBA" id="ARBA00047864"/>
    </source>
</evidence>
<dbReference type="GO" id="GO:0005789">
    <property type="term" value="C:endoplasmic reticulum membrane"/>
    <property type="evidence" value="ECO:0007669"/>
    <property type="project" value="UniProtKB-SubCell"/>
</dbReference>
<keyword evidence="5" id="KW-0488">Methylation</keyword>
<reference evidence="34" key="2">
    <citation type="submission" date="2022-06" db="UniProtKB">
        <authorList>
            <consortium name="EnsemblMetazoa"/>
        </authorList>
    </citation>
    <scope>IDENTIFICATION</scope>
    <source>
        <strain evidence="34">PS312</strain>
    </source>
</reference>
<dbReference type="Gene3D" id="3.50.50.60">
    <property type="entry name" value="FAD/NAD(P)-binding domain"/>
    <property type="match status" value="3"/>
</dbReference>
<dbReference type="FunFam" id="3.50.50.60:FF:000159">
    <property type="entry name" value="Dimethylaniline monooxygenase [N-oxide-forming]"/>
    <property type="match status" value="1"/>
</dbReference>
<evidence type="ECO:0000256" key="29">
    <source>
        <dbReference type="ARBA" id="ARBA00048989"/>
    </source>
</evidence>
<keyword evidence="13" id="KW-1133">Transmembrane helix</keyword>
<evidence type="ECO:0000256" key="32">
    <source>
        <dbReference type="ARBA" id="ARBA00049475"/>
    </source>
</evidence>
<comment type="catalytic activity">
    <reaction evidence="25">
        <text>hexan-3-one + NADPH + O2 + H(+) = ethyl butanoate + NADP(+) + H2O</text>
        <dbReference type="Rhea" id="RHEA:54844"/>
        <dbReference type="ChEBI" id="CHEBI:15377"/>
        <dbReference type="ChEBI" id="CHEBI:15378"/>
        <dbReference type="ChEBI" id="CHEBI:15379"/>
        <dbReference type="ChEBI" id="CHEBI:57783"/>
        <dbReference type="ChEBI" id="CHEBI:58349"/>
        <dbReference type="ChEBI" id="CHEBI:88764"/>
        <dbReference type="ChEBI" id="CHEBI:89891"/>
    </reaction>
    <physiologicalReaction direction="left-to-right" evidence="25">
        <dbReference type="Rhea" id="RHEA:54845"/>
    </physiologicalReaction>
</comment>
<comment type="catalytic activity">
    <reaction evidence="27">
        <text>trimethylamine + NADPH + O2 = trimethylamine N-oxide + NADP(+) + H2O</text>
        <dbReference type="Rhea" id="RHEA:31979"/>
        <dbReference type="ChEBI" id="CHEBI:15377"/>
        <dbReference type="ChEBI" id="CHEBI:15379"/>
        <dbReference type="ChEBI" id="CHEBI:15724"/>
        <dbReference type="ChEBI" id="CHEBI:57783"/>
        <dbReference type="ChEBI" id="CHEBI:58349"/>
        <dbReference type="ChEBI" id="CHEBI:58389"/>
        <dbReference type="EC" id="1.14.13.148"/>
    </reaction>
    <physiologicalReaction direction="left-to-right" evidence="27">
        <dbReference type="Rhea" id="RHEA:31980"/>
    </physiologicalReaction>
</comment>
<keyword evidence="10 33" id="KW-0274">FAD</keyword>
<dbReference type="Proteomes" id="UP000005239">
    <property type="component" value="Unassembled WGS sequence"/>
</dbReference>
<comment type="similarity">
    <text evidence="4 33">Belongs to the FMO family.</text>
</comment>
<sequence length="2643" mass="295599">MQQRKSQRMVKKRICVVGAGAAGLPSIRHALLYGFDVTCYEAQGEIGGLWRFKPEETDEASVMKSTVINSSKEMTAYSDFPPPPTAANFMHNTHMCKYLEDYAEHFKLAQYIKLFHKVHNVERAPDFAKTGKWIAYLEDLKTKKQWTEVFDGVLVCTGHHTIPYWPKDPWPGQSDFKGQIMHAHSYKDHRGFEDKTVVIVGVGNSGGDIAVELSKIAKQVYVVSRRGTWVLNRVYDYGRPSDCFLNTRVNNFFWHNLPEWLVNKAVQDKLNQRFDHEVFGLKPSHGVFGQHPMINDELPNRIASGTIRIKPVIEKITEHGVQFTDGTRVDDVDTIIVSTGYSFDLPVMEKGTLVPVVENEVELYQLIFPMNVERDTLGVIGFFQPYGSIMAIAEMQARVVLDVIDGRSKLPSMEERRQNVKDKREKMAKRYAKTRRHTIQVDYIPYMDEMAALIGCTPPAWSSYLPHDPKMAVSTLFAPFAAYFYRLRGPHAWPGAREAILTIEDRIIQENLLGLIGNLDDGLTNLKGKLGHGGKLIPGLESVKGLLGDYMDQLNIKKRSSSMVDQYPVTEPEREKRFTKENLLGLIGNLDDGLTNLKGKLGHGGKLIPGLESVKGLLGDYMDQLNIKKRSSSMVDQYPVTEPEREKRFTKENLLGLIGNLDDGLTNLKGKLGHGGKLIPGLESVKGLLGDYMDQLNIKKRSSSMVDQYPELFATHTMEARMEWTDRIDQSGNDTDEAVHDIESDAPVEIFNRVYDYGRPSDCFLNTRVNNFFWHNLPEWLVNKAVQDKLNQRFDHEVFGLKPSHGVFGQHPMINDELPNRIASGTIRIKPVIEKITEHGVQFTDGTRVDDVDTIIVSTGYSFDLPVMEKGTLVPVVENEVELYQLIFPMNVERDTLGVIGFFQPYGSIMAIAEMQARVVLDVIDGRSKLPSMEERRQNVKDKREKMAKRYAKTRRHTIQVDYIPYMDEMAALIGCTPPAWSSYLPHDPKMAVSTLFAPFAAYFYRLRGPHAWPGAREAILTIEDRIIQSIRVQRTNPNKDLSKMRFHAVVFFVASLATIDAFTKENLLGLIGNLDDGLTNLKGKLGHGGKLIPGLESVKGLLGDYMDQLNIKKRSSSMVDQYPVTEPEREKRFTKENLLGLIGNLDDGLTNLKGKLGHGGKLIPGLESVKGLLGDYMDQLNIKKRSSSMVDQYPVTEPEREKRFTKENLLGLIGNLDDGLTNLKGKLGHGGKLIPGLESVKGLLGDYMDQLNIKKRSSSMVDQYPVTEPEREKRFTKENLLGLIGNLDDGLTNLKGKLGHGGKLIPGLESVKGLLGDYMDQLNIKKRSSSMVDQYPVTEPEREKRFTKENLLGLIGNLDDGLTNLKGKLGHGGKLIPGLESVKGLLGDYMDQLNIKKRSFHAVVFFVASLATIDAFTKENLLGLIGNLDDGLTNLKGKLGHGGKLIPGLESVKGLLGDYMDQLNIKKRSSSMVDQYPVTEPEREKRFTKENLLGLIGNLDDGLTNLKGKLGHGGKLIPGLESVKGLLGDYMDQLNIKKRSSSMVDQYPVTEPEREKRFTKENLLGLIGNLDDGLTNLKGKLGHGGKLIPGLESVKGLLGDYMDQLNIKKRSSSMVDQYPVTEPEREKRFTKENLLGLIGNLDDGLTNLKGKLGHGGKLIPGLESVKGLLGDYMDQLNIKKRSNCLPPTRWKHEWNGRIELIKVEMIPTKLSDAPVEIFNRVYDYGRPSDCFLNTRVNNFFWHNLPEWLVNKAVQDKLNQRFDHEVFGLKPSHGVFGQHPMINDELPNRIASGTIRIKPVIEKITEHGVQFTDGTRVDDVDTIIVSTGYSFDLPVMEKGTLVPVVENEVELYQLIFPMNVERDTLGVIGFFQPYGSIMAIAEMQARVVLDVIDGRSKLPSMEERRQNVKDKREKMAKRYAKTRRHTIQVDYIPYMDEMAALIGCTPPAWSSYLPHDPKMAVSTLFAPFAAYFYRLRGPHAWPGAREAILTIEDRIIQTVYTSSMVDQYPVTEPEREKRFTKENLLGLIGNLDDGLTNLKGKLGHGGKLIPGLESVKGLLGDYMDQLNIKKRSSSMVDQYPVTEPEREKRFTKENLLGLIGNLDDGLTNLKGKLGHGGKLIPGLESVKGLLGDYMDQLNIKKRSSSMVDQYPVTEPEREKRFTKENLLGLIGNLDDGLTNLKGKLGHGGKLIPGLESVKGLLGDYMDQLNIKKRSSSMVDQYPVTEPEREKRFTKENLLGLIGNLDDGLTNLKGKLGHGGKLIPGLESVKGLLGDYMDQLNIKKRSSSMVDQYPVTEPEREKRFTKENLLGLIGNLDDGLTNLKGKLGHGGKLIPGLESVKGLLGDYMDQLNIKKRSSSMVDQYPVTEPEREKRFTKENLLGLIGNLDDGLTNLKGKLGHGGKLIPGLESVKGLLGDYMDQLNIKKRSSSMVDQYPVTEPEREKRFTKENLLGLIGNLDDGLTNLKGKLGHGGKLIPGLESVKGLLGDYMDQLNIKKRSSSMVDQYPVTEPEREKRFTKENLLGLIGNLDDGLTNLKGKLGHGGKLIPGLESVKGLLGDYMDQLNIKKRSSSMVDQYPVTEPEREKRFTKENLLGLIGNLDDGLTNLKGKLGHGGKLIPGLESVKGLLGDYMDQLNIKKRSVVE</sequence>
<keyword evidence="6" id="KW-0597">Phosphoprotein</keyword>
<evidence type="ECO:0000256" key="14">
    <source>
        <dbReference type="ARBA" id="ARBA00023002"/>
    </source>
</evidence>
<comment type="catalytic activity">
    <reaction evidence="30">
        <text>heptan-4-one + NADPH + O2 + H(+) = propyl butanoate + NADP(+) + H2O</text>
        <dbReference type="Rhea" id="RHEA:54852"/>
        <dbReference type="ChEBI" id="CHEBI:15377"/>
        <dbReference type="ChEBI" id="CHEBI:15378"/>
        <dbReference type="ChEBI" id="CHEBI:15379"/>
        <dbReference type="ChEBI" id="CHEBI:57783"/>
        <dbReference type="ChEBI" id="CHEBI:58349"/>
        <dbReference type="ChEBI" id="CHEBI:89484"/>
        <dbReference type="ChEBI" id="CHEBI:89719"/>
    </reaction>
    <physiologicalReaction direction="left-to-right" evidence="30">
        <dbReference type="Rhea" id="RHEA:54853"/>
    </physiologicalReaction>
</comment>
<dbReference type="EC" id="1.-.-.-" evidence="33"/>